<evidence type="ECO:0000256" key="1">
    <source>
        <dbReference type="ARBA" id="ARBA00004651"/>
    </source>
</evidence>
<dbReference type="AlphaFoldDB" id="A0A6J4MTN9"/>
<sequence>MSSEQREIAHDQHSHPGPRQYVMIGLVLTLMTVVEILAYYAEEDWGLLSAGLAAVVISLLSAAKFIIVVLWYMHLKFDSKIFTGIFIFPALLAILVISALYVAQQVLPRMGSALGS</sequence>
<dbReference type="EMBL" id="CADCTW010000232">
    <property type="protein sequence ID" value="CAA9368506.1"/>
    <property type="molecule type" value="Genomic_DNA"/>
</dbReference>
<feature type="transmembrane region" description="Helical" evidence="6">
    <location>
        <begin position="85"/>
        <end position="103"/>
    </location>
</feature>
<dbReference type="GO" id="GO:0005886">
    <property type="term" value="C:plasma membrane"/>
    <property type="evidence" value="ECO:0007669"/>
    <property type="project" value="UniProtKB-SubCell"/>
</dbReference>
<keyword evidence="3 6" id="KW-0812">Transmembrane</keyword>
<keyword evidence="4 6" id="KW-1133">Transmembrane helix</keyword>
<evidence type="ECO:0000256" key="6">
    <source>
        <dbReference type="SAM" id="Phobius"/>
    </source>
</evidence>
<dbReference type="Pfam" id="PF03626">
    <property type="entry name" value="COX4_pro"/>
    <property type="match status" value="1"/>
</dbReference>
<evidence type="ECO:0000256" key="4">
    <source>
        <dbReference type="ARBA" id="ARBA00022989"/>
    </source>
</evidence>
<evidence type="ECO:0000256" key="2">
    <source>
        <dbReference type="ARBA" id="ARBA00022475"/>
    </source>
</evidence>
<feature type="transmembrane region" description="Helical" evidence="6">
    <location>
        <begin position="47"/>
        <end position="73"/>
    </location>
</feature>
<protein>
    <submittedName>
        <fullName evidence="7">Uncharacterized protein</fullName>
    </submittedName>
</protein>
<evidence type="ECO:0000313" key="7">
    <source>
        <dbReference type="EMBL" id="CAA9368506.1"/>
    </source>
</evidence>
<dbReference type="InterPro" id="IPR005171">
    <property type="entry name" value="Cyt_c_oxidase_su4_prok"/>
</dbReference>
<accession>A0A6J4MTN9</accession>
<evidence type="ECO:0000256" key="3">
    <source>
        <dbReference type="ARBA" id="ARBA00022692"/>
    </source>
</evidence>
<organism evidence="7">
    <name type="scientific">uncultured Gemmatimonadota bacterium</name>
    <dbReference type="NCBI Taxonomy" id="203437"/>
    <lineage>
        <taxon>Bacteria</taxon>
        <taxon>Pseudomonadati</taxon>
        <taxon>Gemmatimonadota</taxon>
        <taxon>environmental samples</taxon>
    </lineage>
</organism>
<gene>
    <name evidence="7" type="ORF">AVDCRST_MAG68-5234</name>
</gene>
<keyword evidence="5 6" id="KW-0472">Membrane</keyword>
<reference evidence="7" key="1">
    <citation type="submission" date="2020-02" db="EMBL/GenBank/DDBJ databases">
        <authorList>
            <person name="Meier V. D."/>
        </authorList>
    </citation>
    <scope>NUCLEOTIDE SEQUENCE</scope>
    <source>
        <strain evidence="7">AVDCRST_MAG68</strain>
    </source>
</reference>
<feature type="transmembrane region" description="Helical" evidence="6">
    <location>
        <begin position="21"/>
        <end position="41"/>
    </location>
</feature>
<evidence type="ECO:0000256" key="5">
    <source>
        <dbReference type="ARBA" id="ARBA00023136"/>
    </source>
</evidence>
<name>A0A6J4MTN9_9BACT</name>
<comment type="subcellular location">
    <subcellularLocation>
        <location evidence="1">Cell membrane</location>
        <topology evidence="1">Multi-pass membrane protein</topology>
    </subcellularLocation>
</comment>
<keyword evidence="2" id="KW-1003">Cell membrane</keyword>
<proteinExistence type="predicted"/>